<keyword evidence="3" id="KW-0378">Hydrolase</keyword>
<evidence type="ECO:0000256" key="5">
    <source>
        <dbReference type="SAM" id="SignalP"/>
    </source>
</evidence>
<dbReference type="InterPro" id="IPR051202">
    <property type="entry name" value="Peptidase_C40"/>
</dbReference>
<dbReference type="EMBL" id="FP565176">
    <property type="protein sequence ID" value="CBA14957.1"/>
    <property type="molecule type" value="Genomic_DNA"/>
</dbReference>
<dbReference type="SUPFAM" id="SSF54001">
    <property type="entry name" value="Cysteine proteinases"/>
    <property type="match status" value="1"/>
</dbReference>
<proteinExistence type="inferred from homology"/>
<dbReference type="InterPro" id="IPR038765">
    <property type="entry name" value="Papain-like_cys_pep_sf"/>
</dbReference>
<feature type="chain" id="PRO_5003037503" description="NlpC/P60 domain-containing protein" evidence="5">
    <location>
        <begin position="51"/>
        <end position="490"/>
    </location>
</feature>
<evidence type="ECO:0000256" key="2">
    <source>
        <dbReference type="ARBA" id="ARBA00022670"/>
    </source>
</evidence>
<evidence type="ECO:0000313" key="7">
    <source>
        <dbReference type="EMBL" id="CBA14957.1"/>
    </source>
</evidence>
<dbReference type="STRING" id="380358.XALC_0422"/>
<keyword evidence="5" id="KW-0732">Signal</keyword>
<dbReference type="AlphaFoldDB" id="D2UBF6"/>
<reference evidence="7 8" key="1">
    <citation type="journal article" date="2009" name="BMC Genomics">
        <title>The complete genome sequence of Xanthomonas albilineans provides new insights into the reductive genome evolution of the xylem-limited Xanthomonadaceae.</title>
        <authorList>
            <person name="Pieretti I."/>
            <person name="Royer M."/>
            <person name="Barbe V."/>
            <person name="Carrere S."/>
            <person name="Koebnik R."/>
            <person name="Cociancich S."/>
            <person name="Couloux A."/>
            <person name="Darrasse A."/>
            <person name="Gouzy J."/>
            <person name="Jacques M.A."/>
            <person name="Lauber E."/>
            <person name="Manceau C."/>
            <person name="Mangenot S."/>
            <person name="Poussier S."/>
            <person name="Segurens B."/>
            <person name="Szurek B."/>
            <person name="Verdier V."/>
            <person name="Arlat M."/>
            <person name="Rott P."/>
        </authorList>
    </citation>
    <scope>NUCLEOTIDE SEQUENCE [LARGE SCALE GENOMIC DNA]</scope>
    <source>
        <strain evidence="8">GPE PC73 / CFBP 7063</strain>
    </source>
</reference>
<dbReference type="PANTHER" id="PTHR47053:SF1">
    <property type="entry name" value="MUREIN DD-ENDOPEPTIDASE MEPH-RELATED"/>
    <property type="match status" value="1"/>
</dbReference>
<keyword evidence="8" id="KW-1185">Reference proteome</keyword>
<keyword evidence="4" id="KW-0788">Thiol protease</keyword>
<dbReference type="KEGG" id="xal:XALC_0422"/>
<feature type="domain" description="NlpC/P60" evidence="6">
    <location>
        <begin position="331"/>
        <end position="485"/>
    </location>
</feature>
<evidence type="ECO:0000259" key="6">
    <source>
        <dbReference type="PROSITE" id="PS51935"/>
    </source>
</evidence>
<name>D2UBF6_XANAP</name>
<keyword evidence="2" id="KW-0645">Protease</keyword>
<organism evidence="7 8">
    <name type="scientific">Xanthomonas albilineans (strain GPE PC73 / CFBP 7063)</name>
    <dbReference type="NCBI Taxonomy" id="380358"/>
    <lineage>
        <taxon>Bacteria</taxon>
        <taxon>Pseudomonadati</taxon>
        <taxon>Pseudomonadota</taxon>
        <taxon>Gammaproteobacteria</taxon>
        <taxon>Lysobacterales</taxon>
        <taxon>Lysobacteraceae</taxon>
        <taxon>Xanthomonas</taxon>
    </lineage>
</organism>
<dbReference type="GO" id="GO:0006508">
    <property type="term" value="P:proteolysis"/>
    <property type="evidence" value="ECO:0007669"/>
    <property type="project" value="UniProtKB-KW"/>
</dbReference>
<dbReference type="PROSITE" id="PS51935">
    <property type="entry name" value="NLPC_P60"/>
    <property type="match status" value="1"/>
</dbReference>
<sequence>MTEKIRESKIILGMRQVPTFFPHHQDFMTTMRGLCLLLAAALNSTVAAHAADALPWQLQTVQLQADHWIARLPASLHPLLDAAQVSAFNAHLLHHDISMHDLAALPVRLSAAQVRAQILSVSATPTHRLYDARGNTLDAKQLQALQSALALQTLPEQVTPRYGLVVRHADLRLFPTAQRVFSAPDDHDIDRFQESALAPGSAVAILHVSHDGQWLFVLASNEAAWIARDRVAEAERATVLDYIQREPRLLVTGTRVFTVFTPELPDASQVALDMGSTLPLMQKWPPWQPVNGQSPLAAYVVQLPLRTPDGHLQLAPALVPRVADARDAPLPATPHVLLQQAFKFLGERYGWGDSHDGHDCSGFVVDVYRSLGILLPRNTDDQARSPSLTTVPYNAGAPLPQRQKVLAQLQVGDLVYIHGHVMLVIGHEHGRTWVIHDVAAASDRNAAGQLQRVPLNGVSVTPLESLLLADGTPFIDRITRIQRILPIPSQ</sequence>
<evidence type="ECO:0000256" key="1">
    <source>
        <dbReference type="ARBA" id="ARBA00007074"/>
    </source>
</evidence>
<protein>
    <recommendedName>
        <fullName evidence="6">NlpC/P60 domain-containing protein</fullName>
    </recommendedName>
</protein>
<dbReference type="InterPro" id="IPR000064">
    <property type="entry name" value="NLP_P60_dom"/>
</dbReference>
<evidence type="ECO:0000256" key="3">
    <source>
        <dbReference type="ARBA" id="ARBA00022801"/>
    </source>
</evidence>
<dbReference type="Gene3D" id="3.90.1720.10">
    <property type="entry name" value="endopeptidase domain like (from Nostoc punctiforme)"/>
    <property type="match status" value="1"/>
</dbReference>
<comment type="similarity">
    <text evidence="1">Belongs to the peptidase C40 family.</text>
</comment>
<evidence type="ECO:0000256" key="4">
    <source>
        <dbReference type="ARBA" id="ARBA00022807"/>
    </source>
</evidence>
<feature type="signal peptide" evidence="5">
    <location>
        <begin position="1"/>
        <end position="50"/>
    </location>
</feature>
<gene>
    <name evidence="7" type="ordered locus">XALc_0422</name>
</gene>
<dbReference type="GO" id="GO:0008234">
    <property type="term" value="F:cysteine-type peptidase activity"/>
    <property type="evidence" value="ECO:0007669"/>
    <property type="project" value="UniProtKB-KW"/>
</dbReference>
<dbReference type="InterPro" id="IPR039439">
    <property type="entry name" value="SH3b1_dom"/>
</dbReference>
<dbReference type="Proteomes" id="UP000001890">
    <property type="component" value="Chromosome"/>
</dbReference>
<dbReference type="eggNOG" id="COG0791">
    <property type="taxonomic scope" value="Bacteria"/>
</dbReference>
<evidence type="ECO:0000313" key="8">
    <source>
        <dbReference type="Proteomes" id="UP000001890"/>
    </source>
</evidence>
<dbReference type="PANTHER" id="PTHR47053">
    <property type="entry name" value="MUREIN DD-ENDOPEPTIDASE MEPH-RELATED"/>
    <property type="match status" value="1"/>
</dbReference>
<dbReference type="Pfam" id="PF00877">
    <property type="entry name" value="NLPC_P60"/>
    <property type="match status" value="1"/>
</dbReference>
<accession>D2UBF6</accession>
<dbReference type="Pfam" id="PF12913">
    <property type="entry name" value="SH3_6"/>
    <property type="match status" value="1"/>
</dbReference>